<proteinExistence type="predicted"/>
<protein>
    <submittedName>
        <fullName evidence="2">(Mediterranean fruit fly) hypothetical protein</fullName>
    </submittedName>
</protein>
<accession>A0A811VM61</accession>
<comment type="caution">
    <text evidence="2">The sequence shown here is derived from an EMBL/GenBank/DDBJ whole genome shotgun (WGS) entry which is preliminary data.</text>
</comment>
<feature type="signal peptide" evidence="1">
    <location>
        <begin position="1"/>
        <end position="24"/>
    </location>
</feature>
<dbReference type="Proteomes" id="UP000606786">
    <property type="component" value="Unassembled WGS sequence"/>
</dbReference>
<sequence length="100" mass="11620">MYTQRGSQFAIRSFCPFLWTSSLGELMEVLLCVGSLQKVNYCCENIIKYLYPYIYIYIYKRTSKLCFSCHLCSINDTSARYNNSNSNAIMVISKVSHQQL</sequence>
<dbReference type="AlphaFoldDB" id="A0A811VM61"/>
<organism evidence="2 3">
    <name type="scientific">Ceratitis capitata</name>
    <name type="common">Mediterranean fruit fly</name>
    <name type="synonym">Tephritis capitata</name>
    <dbReference type="NCBI Taxonomy" id="7213"/>
    <lineage>
        <taxon>Eukaryota</taxon>
        <taxon>Metazoa</taxon>
        <taxon>Ecdysozoa</taxon>
        <taxon>Arthropoda</taxon>
        <taxon>Hexapoda</taxon>
        <taxon>Insecta</taxon>
        <taxon>Pterygota</taxon>
        <taxon>Neoptera</taxon>
        <taxon>Endopterygota</taxon>
        <taxon>Diptera</taxon>
        <taxon>Brachycera</taxon>
        <taxon>Muscomorpha</taxon>
        <taxon>Tephritoidea</taxon>
        <taxon>Tephritidae</taxon>
        <taxon>Ceratitis</taxon>
        <taxon>Ceratitis</taxon>
    </lineage>
</organism>
<keyword evidence="1" id="KW-0732">Signal</keyword>
<feature type="chain" id="PRO_5032696259" evidence="1">
    <location>
        <begin position="25"/>
        <end position="100"/>
    </location>
</feature>
<evidence type="ECO:0000256" key="1">
    <source>
        <dbReference type="SAM" id="SignalP"/>
    </source>
</evidence>
<keyword evidence="3" id="KW-1185">Reference proteome</keyword>
<name>A0A811VM61_CERCA</name>
<evidence type="ECO:0000313" key="2">
    <source>
        <dbReference type="EMBL" id="CAD7015203.1"/>
    </source>
</evidence>
<dbReference type="EMBL" id="CAJHJT010000056">
    <property type="protein sequence ID" value="CAD7015203.1"/>
    <property type="molecule type" value="Genomic_DNA"/>
</dbReference>
<evidence type="ECO:0000313" key="3">
    <source>
        <dbReference type="Proteomes" id="UP000606786"/>
    </source>
</evidence>
<gene>
    <name evidence="2" type="ORF">CCAP1982_LOCUS23152</name>
</gene>
<reference evidence="2" key="1">
    <citation type="submission" date="2020-11" db="EMBL/GenBank/DDBJ databases">
        <authorList>
            <person name="Whitehead M."/>
        </authorList>
    </citation>
    <scope>NUCLEOTIDE SEQUENCE</scope>
    <source>
        <strain evidence="2">EGII</strain>
    </source>
</reference>